<comment type="caution">
    <text evidence="2">The sequence shown here is derived from an EMBL/GenBank/DDBJ whole genome shotgun (WGS) entry which is preliminary data.</text>
</comment>
<proteinExistence type="predicted"/>
<dbReference type="Proteomes" id="UP000287651">
    <property type="component" value="Unassembled WGS sequence"/>
</dbReference>
<evidence type="ECO:0000313" key="3">
    <source>
        <dbReference type="Proteomes" id="UP000287651"/>
    </source>
</evidence>
<name>A0A426X2G1_ENSVE</name>
<sequence>MWGPSKMGGSFGESTHRNTNKEELSERFTAQNEDINRLTSPNSLRSPPPHLLSHRLTESPSLAATRLTTGSGGSMSATVTPAPTTPPSSSAPPTLELVGSLALLLNSAIVIFTNLPRPLEDEPLVFEEEEEEEVESREDGRSLLICPMQPIRGDDTAMDMDPRRNRRLFLGREGKEAVVGILSFGVALFGVSFVGEGLKHQEGLKELMWWWRRRPWLPMRRCWPELRWEGMVEAI</sequence>
<organism evidence="2 3">
    <name type="scientific">Ensete ventricosum</name>
    <name type="common">Abyssinian banana</name>
    <name type="synonym">Musa ensete</name>
    <dbReference type="NCBI Taxonomy" id="4639"/>
    <lineage>
        <taxon>Eukaryota</taxon>
        <taxon>Viridiplantae</taxon>
        <taxon>Streptophyta</taxon>
        <taxon>Embryophyta</taxon>
        <taxon>Tracheophyta</taxon>
        <taxon>Spermatophyta</taxon>
        <taxon>Magnoliopsida</taxon>
        <taxon>Liliopsida</taxon>
        <taxon>Zingiberales</taxon>
        <taxon>Musaceae</taxon>
        <taxon>Ensete</taxon>
    </lineage>
</organism>
<gene>
    <name evidence="2" type="ORF">B296_00055681</name>
</gene>
<feature type="compositionally biased region" description="Polar residues" evidence="1">
    <location>
        <begin position="28"/>
        <end position="45"/>
    </location>
</feature>
<dbReference type="AlphaFoldDB" id="A0A426X2G1"/>
<feature type="compositionally biased region" description="Polar residues" evidence="1">
    <location>
        <begin position="58"/>
        <end position="69"/>
    </location>
</feature>
<evidence type="ECO:0000256" key="1">
    <source>
        <dbReference type="SAM" id="MobiDB-lite"/>
    </source>
</evidence>
<reference evidence="2 3" key="1">
    <citation type="journal article" date="2014" name="Agronomy (Basel)">
        <title>A Draft Genome Sequence for Ensete ventricosum, the Drought-Tolerant Tree Against Hunger.</title>
        <authorList>
            <person name="Harrison J."/>
            <person name="Moore K.A."/>
            <person name="Paszkiewicz K."/>
            <person name="Jones T."/>
            <person name="Grant M."/>
            <person name="Ambacheew D."/>
            <person name="Muzemil S."/>
            <person name="Studholme D.J."/>
        </authorList>
    </citation>
    <scope>NUCLEOTIDE SEQUENCE [LARGE SCALE GENOMIC DNA]</scope>
</reference>
<feature type="compositionally biased region" description="Basic and acidic residues" evidence="1">
    <location>
        <begin position="14"/>
        <end position="26"/>
    </location>
</feature>
<feature type="region of interest" description="Disordered" evidence="1">
    <location>
        <begin position="1"/>
        <end position="93"/>
    </location>
</feature>
<accession>A0A426X2G1</accession>
<dbReference type="EMBL" id="AMZH03028470">
    <property type="protein sequence ID" value="RRT33675.1"/>
    <property type="molecule type" value="Genomic_DNA"/>
</dbReference>
<protein>
    <submittedName>
        <fullName evidence="2">Uncharacterized protein</fullName>
    </submittedName>
</protein>
<evidence type="ECO:0000313" key="2">
    <source>
        <dbReference type="EMBL" id="RRT33675.1"/>
    </source>
</evidence>